<dbReference type="PANTHER" id="PTHR33164:SF43">
    <property type="entry name" value="HTH-TYPE TRANSCRIPTIONAL REPRESSOR YETL"/>
    <property type="match status" value="1"/>
</dbReference>
<comment type="caution">
    <text evidence="2">The sequence shown here is derived from an EMBL/GenBank/DDBJ whole genome shotgun (WGS) entry which is preliminary data.</text>
</comment>
<dbReference type="SMART" id="SM00347">
    <property type="entry name" value="HTH_MARR"/>
    <property type="match status" value="1"/>
</dbReference>
<dbReference type="InterPro" id="IPR036390">
    <property type="entry name" value="WH_DNA-bd_sf"/>
</dbReference>
<protein>
    <recommendedName>
        <fullName evidence="1">HTH marR-type domain-containing protein</fullName>
    </recommendedName>
</protein>
<dbReference type="GO" id="GO:0003700">
    <property type="term" value="F:DNA-binding transcription factor activity"/>
    <property type="evidence" value="ECO:0007669"/>
    <property type="project" value="InterPro"/>
</dbReference>
<dbReference type="Proteomes" id="UP000612362">
    <property type="component" value="Unassembled WGS sequence"/>
</dbReference>
<evidence type="ECO:0000259" key="1">
    <source>
        <dbReference type="PROSITE" id="PS50995"/>
    </source>
</evidence>
<dbReference type="Pfam" id="PF01047">
    <property type="entry name" value="MarR"/>
    <property type="match status" value="1"/>
</dbReference>
<dbReference type="PROSITE" id="PS50995">
    <property type="entry name" value="HTH_MARR_2"/>
    <property type="match status" value="1"/>
</dbReference>
<accession>A0A8J3MWA6</accession>
<feature type="domain" description="HTH marR-type" evidence="1">
    <location>
        <begin position="13"/>
        <end position="156"/>
    </location>
</feature>
<dbReference type="SUPFAM" id="SSF46785">
    <property type="entry name" value="Winged helix' DNA-binding domain"/>
    <property type="match status" value="1"/>
</dbReference>
<evidence type="ECO:0000313" key="3">
    <source>
        <dbReference type="Proteomes" id="UP000612362"/>
    </source>
</evidence>
<evidence type="ECO:0000313" key="2">
    <source>
        <dbReference type="EMBL" id="GHO50155.1"/>
    </source>
</evidence>
<dbReference type="Gene3D" id="1.10.10.10">
    <property type="entry name" value="Winged helix-like DNA-binding domain superfamily/Winged helix DNA-binding domain"/>
    <property type="match status" value="1"/>
</dbReference>
<proteinExistence type="predicted"/>
<name>A0A8J3MWA6_9CHLR</name>
<dbReference type="GO" id="GO:0006950">
    <property type="term" value="P:response to stress"/>
    <property type="evidence" value="ECO:0007669"/>
    <property type="project" value="TreeGrafter"/>
</dbReference>
<gene>
    <name evidence="2" type="ORF">KSX_83180</name>
</gene>
<dbReference type="RefSeq" id="WP_220199212.1">
    <property type="nucleotide sequence ID" value="NZ_BNJF01000007.1"/>
</dbReference>
<dbReference type="InterPro" id="IPR000835">
    <property type="entry name" value="HTH_MarR-typ"/>
</dbReference>
<dbReference type="PANTHER" id="PTHR33164">
    <property type="entry name" value="TRANSCRIPTIONAL REGULATOR, MARR FAMILY"/>
    <property type="match status" value="1"/>
</dbReference>
<keyword evidence="3" id="KW-1185">Reference proteome</keyword>
<dbReference type="AlphaFoldDB" id="A0A8J3MWA6"/>
<organism evidence="2 3">
    <name type="scientific">Ktedonospora formicarum</name>
    <dbReference type="NCBI Taxonomy" id="2778364"/>
    <lineage>
        <taxon>Bacteria</taxon>
        <taxon>Bacillati</taxon>
        <taxon>Chloroflexota</taxon>
        <taxon>Ktedonobacteria</taxon>
        <taxon>Ktedonobacterales</taxon>
        <taxon>Ktedonobacteraceae</taxon>
        <taxon>Ktedonospora</taxon>
    </lineage>
</organism>
<reference evidence="2" key="1">
    <citation type="submission" date="2020-10" db="EMBL/GenBank/DDBJ databases">
        <title>Taxonomic study of unclassified bacteria belonging to the class Ktedonobacteria.</title>
        <authorList>
            <person name="Yabe S."/>
            <person name="Wang C.M."/>
            <person name="Zheng Y."/>
            <person name="Sakai Y."/>
            <person name="Cavaletti L."/>
            <person name="Monciardini P."/>
            <person name="Donadio S."/>
        </authorList>
    </citation>
    <scope>NUCLEOTIDE SEQUENCE</scope>
    <source>
        <strain evidence="2">SOSP1-1</strain>
    </source>
</reference>
<dbReference type="EMBL" id="BNJF01000007">
    <property type="protein sequence ID" value="GHO50155.1"/>
    <property type="molecule type" value="Genomic_DNA"/>
</dbReference>
<dbReference type="InterPro" id="IPR036388">
    <property type="entry name" value="WH-like_DNA-bd_sf"/>
</dbReference>
<dbReference type="InterPro" id="IPR039422">
    <property type="entry name" value="MarR/SlyA-like"/>
</dbReference>
<sequence>MANDSMQDLAALALGLLDFIPRLQRRVHADVLATHENQQDEIWQDFSEIQATPGQLSLLRILVKCKRCSMQELAEYAVVAPSTATAMVKRLLAQGYVERSRGVEDWRTVWVQPTARGEQVIAMFDHVRLATLQRRLQQLSDDERERIVAALPALQHLTEVEM</sequence>